<keyword evidence="2" id="KW-0963">Cytoplasm</keyword>
<keyword evidence="3" id="KW-0677">Repeat</keyword>
<dbReference type="Gene3D" id="2.30.42.10">
    <property type="match status" value="7"/>
</dbReference>
<feature type="compositionally biased region" description="Acidic residues" evidence="4">
    <location>
        <begin position="801"/>
        <end position="818"/>
    </location>
</feature>
<dbReference type="InterPro" id="IPR043545">
    <property type="entry name" value="GRIP1/2"/>
</dbReference>
<feature type="compositionally biased region" description="Low complexity" evidence="4">
    <location>
        <begin position="986"/>
        <end position="1001"/>
    </location>
</feature>
<evidence type="ECO:0000256" key="1">
    <source>
        <dbReference type="ARBA" id="ARBA00004496"/>
    </source>
</evidence>
<feature type="domain" description="PDZ" evidence="5">
    <location>
        <begin position="286"/>
        <end position="391"/>
    </location>
</feature>
<feature type="domain" description="PDZ" evidence="5">
    <location>
        <begin position="498"/>
        <end position="552"/>
    </location>
</feature>
<dbReference type="PANTHER" id="PTHR46227">
    <property type="entry name" value="GLUTAMATE RECEPTOR-INTERACTING PROTEIN GRIP"/>
    <property type="match status" value="1"/>
</dbReference>
<proteinExistence type="predicted"/>
<feature type="compositionally biased region" description="Gly residues" evidence="4">
    <location>
        <begin position="563"/>
        <end position="573"/>
    </location>
</feature>
<dbReference type="Pfam" id="PF00595">
    <property type="entry name" value="PDZ"/>
    <property type="match status" value="6"/>
</dbReference>
<evidence type="ECO:0000256" key="4">
    <source>
        <dbReference type="SAM" id="MobiDB-lite"/>
    </source>
</evidence>
<sequence>MKLWKSKKPIGGCVPGKSSALKQEQELHHHHHPHPHPHPQQLQQHPQSESNGIALAPMLSVDRAMSPAQSEDSGLAPERGTTYATITLPRNALHLAITFAERNDLSYPPVVGALNPVGHAADFLAPGDRLHQIDGISTIGLSNQKVMNMLCADASGGGAPAIVEIEYSLPEYTVSQNSLCVSSKLAQITVERESGCLGLTLRGGADYPLIVTHVRPHGPVYKTGRIKPGDRLLRVDNISLIGKTLAEAQQIIKCGGVHVSGGYTNLTIEYDVSVVQSVEFSMGPLLIEIERPMNDKLGLVLCNYTAAMAAAGSNSVSGSGSSTPSSGGEKLEDMVLVVTQPGVYIASILPASIADRCGALSVGDQVLSIDDTMIEHSAYSPDEVMTILDTSTGRGYTQMQIMPAHALARRGHTALGSPKYSFSTLESRKSTSASATTGRQRQRFARKSSLPLEGLPMAVAAGGGGGAGGAGQGHASSSLGLCRAESFPVLLDCSQGAGIVLAGGDAGGAMTIGQILADSVADRSGCIQIGDRIVAINKMYSLDAMAMRQLLEGGSLRHTSNGNGHGNGNGNGSNGNISNMNGAPANWLELEIEFDMPDAVVPSSGVFNVKLLRAGKCGLGLSVSGSSHGGLVISDVKMGSPAHRSGSLRAGDILLAVDQHPVQHFNVDSLLKDSQPMQQQSGSSPPVSPSSTAADFTTLTIKRVVLPDFLPMASSPIYSNCPSGMPEHDLYSSAYVTAGKYADCISLKSRTPQPEYFRLPMQQQQQLEDQSSSSVQMRHVGGGSFSRSFGGANTQSLTTELPEEEEEDEDEQDEEEQQQEQLYTGYELNRYASVDCTALPPPMESKVYGSAASSSSKSSGSSLHQIIFTVRLEPKGGLLGITLAGSEDIAKPITISGLVEGGIGHKNGQIHVGDQLLAIDEHSVQGMPLSHATSLLQNLGDLVDLKILRSHADLANGSHHLPSQTQAIYAKVQRRPRSPSKESTCNGNLNGSANGSANGSTNGSANGCGSGSGNGSGKQRIFHVTLYKDKVYDDYGFSVSDGLYERGVFINRIRSGGPADMCGQLKPFDRIMQVNEMKTQDFDCCLTVPLIAAAGDKIEMIMQRTE</sequence>
<accession>A0AAU9G2E4</accession>
<feature type="region of interest" description="Disordered" evidence="4">
    <location>
        <begin position="1"/>
        <end position="48"/>
    </location>
</feature>
<feature type="region of interest" description="Disordered" evidence="4">
    <location>
        <begin position="761"/>
        <end position="820"/>
    </location>
</feature>
<feature type="compositionally biased region" description="Polar residues" evidence="4">
    <location>
        <begin position="420"/>
        <end position="439"/>
    </location>
</feature>
<feature type="domain" description="PDZ" evidence="5">
    <location>
        <begin position="187"/>
        <end position="253"/>
    </location>
</feature>
<dbReference type="InterPro" id="IPR036034">
    <property type="entry name" value="PDZ_sf"/>
</dbReference>
<dbReference type="CDD" id="cd00136">
    <property type="entry name" value="PDZ_canonical"/>
    <property type="match status" value="1"/>
</dbReference>
<evidence type="ECO:0000259" key="5">
    <source>
        <dbReference type="PROSITE" id="PS50106"/>
    </source>
</evidence>
<dbReference type="AlphaFoldDB" id="A0AAU9G2E4"/>
<dbReference type="PANTHER" id="PTHR46227:SF2">
    <property type="entry name" value="FI03335P"/>
    <property type="match status" value="1"/>
</dbReference>
<dbReference type="FunFam" id="2.30.42.10:FF:000206">
    <property type="entry name" value="Glutamate receptor-interacting protein 1"/>
    <property type="match status" value="1"/>
</dbReference>
<feature type="compositionally biased region" description="Low complexity" evidence="4">
    <location>
        <begin position="762"/>
        <end position="776"/>
    </location>
</feature>
<feature type="region of interest" description="Disordered" evidence="4">
    <location>
        <begin position="971"/>
        <end position="1001"/>
    </location>
</feature>
<dbReference type="PROSITE" id="PS50106">
    <property type="entry name" value="PDZ"/>
    <property type="match status" value="6"/>
</dbReference>
<dbReference type="GO" id="GO:0005737">
    <property type="term" value="C:cytoplasm"/>
    <property type="evidence" value="ECO:0007669"/>
    <property type="project" value="UniProtKB-SubCell"/>
</dbReference>
<feature type="region of interest" description="Disordered" evidence="4">
    <location>
        <begin position="419"/>
        <end position="447"/>
    </location>
</feature>
<dbReference type="SMART" id="SM00228">
    <property type="entry name" value="PDZ"/>
    <property type="match status" value="7"/>
</dbReference>
<dbReference type="SUPFAM" id="SSF50156">
    <property type="entry name" value="PDZ domain-like"/>
    <property type="match status" value="7"/>
</dbReference>
<evidence type="ECO:0000313" key="7">
    <source>
        <dbReference type="Proteomes" id="UP001500889"/>
    </source>
</evidence>
<dbReference type="Proteomes" id="UP001500889">
    <property type="component" value="Chromosome A"/>
</dbReference>
<keyword evidence="6" id="KW-0675">Receptor</keyword>
<feature type="region of interest" description="Disordered" evidence="4">
    <location>
        <begin position="556"/>
        <end position="578"/>
    </location>
</feature>
<dbReference type="InterPro" id="IPR001478">
    <property type="entry name" value="PDZ"/>
</dbReference>
<dbReference type="FunFam" id="2.30.42.10:FF:000023">
    <property type="entry name" value="Glutamate receptor interacting protein 1"/>
    <property type="match status" value="1"/>
</dbReference>
<comment type="subcellular location">
    <subcellularLocation>
        <location evidence="1">Cytoplasm</location>
    </subcellularLocation>
</comment>
<dbReference type="CDD" id="cd06683">
    <property type="entry name" value="PDZ6_GRIP1-2-like"/>
    <property type="match status" value="1"/>
</dbReference>
<dbReference type="EMBL" id="AP029266">
    <property type="protein sequence ID" value="BFG02055.1"/>
    <property type="molecule type" value="Genomic_DNA"/>
</dbReference>
<feature type="compositionally biased region" description="Low complexity" evidence="4">
    <location>
        <begin position="674"/>
        <end position="691"/>
    </location>
</feature>
<dbReference type="CDD" id="cd06681">
    <property type="entry name" value="PDZ2_GRIP1-2-like"/>
    <property type="match status" value="1"/>
</dbReference>
<dbReference type="GO" id="GO:0098887">
    <property type="term" value="P:neurotransmitter receptor transport, endosome to postsynaptic membrane"/>
    <property type="evidence" value="ECO:0007669"/>
    <property type="project" value="TreeGrafter"/>
</dbReference>
<feature type="domain" description="PDZ" evidence="5">
    <location>
        <begin position="1023"/>
        <end position="1106"/>
    </location>
</feature>
<evidence type="ECO:0000256" key="3">
    <source>
        <dbReference type="ARBA" id="ARBA00022737"/>
    </source>
</evidence>
<name>A0AAU9G2E4_DROMD</name>
<dbReference type="CDD" id="cd06685">
    <property type="entry name" value="PDZ7_GRIP1-2-like"/>
    <property type="match status" value="1"/>
</dbReference>
<gene>
    <name evidence="6" type="ORF">DMAD_01662</name>
</gene>
<reference evidence="6 7" key="1">
    <citation type="submission" date="2024-02" db="EMBL/GenBank/DDBJ databases">
        <title>A chromosome-level genome assembly of Drosophila madeirensis, a fruit fly species endemic to Madeira island.</title>
        <authorList>
            <person name="Tomihara K."/>
            <person name="Llopart A."/>
            <person name="Yamamoto D."/>
        </authorList>
    </citation>
    <scope>NUCLEOTIDE SEQUENCE [LARGE SCALE GENOMIC DNA]</scope>
    <source>
        <strain evidence="6 7">RF1</strain>
    </source>
</reference>
<evidence type="ECO:0000313" key="6">
    <source>
        <dbReference type="EMBL" id="BFG02055.1"/>
    </source>
</evidence>
<dbReference type="FunFam" id="2.30.42.10:FF:000035">
    <property type="entry name" value="Glutamate receptor interacting protein 1"/>
    <property type="match status" value="1"/>
</dbReference>
<evidence type="ECO:0000256" key="2">
    <source>
        <dbReference type="ARBA" id="ARBA00022490"/>
    </source>
</evidence>
<feature type="domain" description="PDZ" evidence="5">
    <location>
        <begin position="608"/>
        <end position="674"/>
    </location>
</feature>
<feature type="compositionally biased region" description="Basic residues" evidence="4">
    <location>
        <begin position="28"/>
        <end position="37"/>
    </location>
</feature>
<feature type="domain" description="PDZ" evidence="5">
    <location>
        <begin position="867"/>
        <end position="951"/>
    </location>
</feature>
<protein>
    <submittedName>
        <fullName evidence="6">Glutamate receptor-interacting protein 1</fullName>
    </submittedName>
</protein>
<organism evidence="6 7">
    <name type="scientific">Drosophila madeirensis</name>
    <name type="common">Fruit fly</name>
    <dbReference type="NCBI Taxonomy" id="30013"/>
    <lineage>
        <taxon>Eukaryota</taxon>
        <taxon>Metazoa</taxon>
        <taxon>Ecdysozoa</taxon>
        <taxon>Arthropoda</taxon>
        <taxon>Hexapoda</taxon>
        <taxon>Insecta</taxon>
        <taxon>Pterygota</taxon>
        <taxon>Neoptera</taxon>
        <taxon>Endopterygota</taxon>
        <taxon>Diptera</taxon>
        <taxon>Brachycera</taxon>
        <taxon>Muscomorpha</taxon>
        <taxon>Ephydroidea</taxon>
        <taxon>Drosophilidae</taxon>
        <taxon>Drosophila</taxon>
        <taxon>Sophophora</taxon>
    </lineage>
</organism>
<feature type="region of interest" description="Disordered" evidence="4">
    <location>
        <begin position="674"/>
        <end position="693"/>
    </location>
</feature>
<keyword evidence="7" id="KW-1185">Reference proteome</keyword>